<feature type="compositionally biased region" description="Acidic residues" evidence="8">
    <location>
        <begin position="318"/>
        <end position="327"/>
    </location>
</feature>
<dbReference type="EMBL" id="CP001857">
    <property type="protein sequence ID" value="ADB58780.1"/>
    <property type="molecule type" value="Genomic_DNA"/>
</dbReference>
<protein>
    <recommendedName>
        <fullName evidence="6">Large ribosomal subunit protein uL10</fullName>
    </recommendedName>
    <alternativeName>
        <fullName evidence="6">Acidic ribosomal protein P0 homolog</fullName>
    </alternativeName>
</protein>
<evidence type="ECO:0000256" key="1">
    <source>
        <dbReference type="ARBA" id="ARBA00008889"/>
    </source>
</evidence>
<dbReference type="InterPro" id="IPR040637">
    <property type="entry name" value="Ribosomal_uL10-like_insert"/>
</dbReference>
<evidence type="ECO:0000256" key="4">
    <source>
        <dbReference type="ARBA" id="ARBA00022980"/>
    </source>
</evidence>
<dbReference type="Gene3D" id="3.90.105.20">
    <property type="match status" value="1"/>
</dbReference>
<proteinExistence type="inferred from homology"/>
<keyword evidence="7" id="KW-0175">Coiled coil</keyword>
<feature type="coiled-coil region" evidence="7">
    <location>
        <begin position="60"/>
        <end position="87"/>
    </location>
</feature>
<gene>
    <name evidence="6" type="primary">rpl10</name>
    <name evidence="6" type="synonym">rplP0</name>
    <name evidence="10" type="ordered locus">Arcpr_1735</name>
</gene>
<dbReference type="InterPro" id="IPR043164">
    <property type="entry name" value="Ribosomal_uL10-like_insert_sf"/>
</dbReference>
<dbReference type="CDD" id="cd05795">
    <property type="entry name" value="Ribosomal_P0_L10e"/>
    <property type="match status" value="1"/>
</dbReference>
<sequence length="336" mass="37314">MAAVRGSPPKWKVQTVEELRKMFKSHPVVAIVSFRGVPSNQMQRIRRELRGKALIKVVKNTLVEKALEELEDNYKKLEEFLYDQTALVFTDMNPFKLYKLLEETKEPSPLKPNQISPVDVVVEKGPTPIPPGPMMAELQNAGIPVAIERGKVVVRETVTVVKAGEVVKPEVARALSVLGIKPIKIGLDTRVIYDNGILLTPDILAIDVEKIKSEFAEAYQKALNLAVNCAYVTEETAEILIMKAVMDARNLAINAGLPVKEVMPEILAKAHMEALALASLLPESALDDELKSLLSSRVVEKKEEVVEEKKEEEKKEEEKEEEEEESALEGLGALFG</sequence>
<dbReference type="eggNOG" id="arCOG04288">
    <property type="taxonomic scope" value="Archaea"/>
</dbReference>
<comment type="function">
    <text evidence="6">Forms part of the ribosomal stalk, playing a central role in the interaction of the ribosome with GTP-bound translation factors.</text>
</comment>
<name>D2RF86_ARCPA</name>
<keyword evidence="11" id="KW-1185">Reference proteome</keyword>
<dbReference type="RefSeq" id="WP_012941115.1">
    <property type="nucleotide sequence ID" value="NC_013741.1"/>
</dbReference>
<evidence type="ECO:0000313" key="10">
    <source>
        <dbReference type="EMBL" id="ADB58780.1"/>
    </source>
</evidence>
<dbReference type="GO" id="GO:0070180">
    <property type="term" value="F:large ribosomal subunit rRNA binding"/>
    <property type="evidence" value="ECO:0007669"/>
    <property type="project" value="UniProtKB-UniRule"/>
</dbReference>
<comment type="similarity">
    <text evidence="1 6">Belongs to the universal ribosomal protein uL10 family.</text>
</comment>
<feature type="compositionally biased region" description="Basic and acidic residues" evidence="8">
    <location>
        <begin position="301"/>
        <end position="317"/>
    </location>
</feature>
<keyword evidence="2 6" id="KW-0699">rRNA-binding</keyword>
<dbReference type="Gene3D" id="3.30.70.1730">
    <property type="match status" value="1"/>
</dbReference>
<evidence type="ECO:0000256" key="5">
    <source>
        <dbReference type="ARBA" id="ARBA00023274"/>
    </source>
</evidence>
<dbReference type="Gene3D" id="6.10.140.760">
    <property type="match status" value="1"/>
</dbReference>
<dbReference type="PANTHER" id="PTHR45699">
    <property type="entry name" value="60S ACIDIC RIBOSOMAL PROTEIN P0"/>
    <property type="match status" value="1"/>
</dbReference>
<dbReference type="InterPro" id="IPR001790">
    <property type="entry name" value="Ribosomal_uL10"/>
</dbReference>
<dbReference type="KEGG" id="apo:Arcpr_1735"/>
<dbReference type="SUPFAM" id="SSF160369">
    <property type="entry name" value="Ribosomal protein L10-like"/>
    <property type="match status" value="1"/>
</dbReference>
<evidence type="ECO:0000256" key="3">
    <source>
        <dbReference type="ARBA" id="ARBA00022884"/>
    </source>
</evidence>
<feature type="domain" description="Large ribosomal subunit protein uL10-like insertion" evidence="9">
    <location>
        <begin position="114"/>
        <end position="180"/>
    </location>
</feature>
<dbReference type="PANTHER" id="PTHR45699:SF3">
    <property type="entry name" value="LARGE RIBOSOMAL SUBUNIT PROTEIN UL10"/>
    <property type="match status" value="1"/>
</dbReference>
<dbReference type="GO" id="GO:0022625">
    <property type="term" value="C:cytosolic large ribosomal subunit"/>
    <property type="evidence" value="ECO:0007669"/>
    <property type="project" value="TreeGrafter"/>
</dbReference>
<dbReference type="STRING" id="572546.Arcpr_1735"/>
<dbReference type="InterPro" id="IPR022909">
    <property type="entry name" value="Ribosomal_uL10_arc"/>
</dbReference>
<dbReference type="PaxDb" id="572546-Arcpr_1735"/>
<reference evidence="10 11" key="1">
    <citation type="journal article" date="2010" name="Stand. Genomic Sci.">
        <title>Complete genome sequence of Archaeoglobus profundus type strain (AV18).</title>
        <authorList>
            <person name="von Jan M."/>
            <person name="Lapidus A."/>
            <person name="Del Rio T.G."/>
            <person name="Copeland A."/>
            <person name="Tice H."/>
            <person name="Cheng J.F."/>
            <person name="Lucas S."/>
            <person name="Chen F."/>
            <person name="Nolan M."/>
            <person name="Goodwin L."/>
            <person name="Han C."/>
            <person name="Pitluck S."/>
            <person name="Liolios K."/>
            <person name="Ivanova N."/>
            <person name="Mavromatis K."/>
            <person name="Ovchinnikova G."/>
            <person name="Chertkov O."/>
            <person name="Pati A."/>
            <person name="Chen A."/>
            <person name="Palaniappan K."/>
            <person name="Land M."/>
            <person name="Hauser L."/>
            <person name="Chang Y.J."/>
            <person name="Jeffries C.D."/>
            <person name="Saunders E."/>
            <person name="Brettin T."/>
            <person name="Detter J.C."/>
            <person name="Chain P."/>
            <person name="Eichinger K."/>
            <person name="Huber H."/>
            <person name="Spring S."/>
            <person name="Rohde M."/>
            <person name="Goker M."/>
            <person name="Wirth R."/>
            <person name="Woyke T."/>
            <person name="Bristow J."/>
            <person name="Eisen J.A."/>
            <person name="Markowitz V."/>
            <person name="Hugenholtz P."/>
            <person name="Kyrpides N.C."/>
            <person name="Klenk H.P."/>
        </authorList>
    </citation>
    <scope>NUCLEOTIDE SEQUENCE [LARGE SCALE GENOMIC DNA]</scope>
    <source>
        <strain evidence="11">DSM 5631 / JCM 9629 / NBRC 100127 / Av18</strain>
    </source>
</reference>
<dbReference type="HOGENOM" id="CLU_053173_0_0_2"/>
<feature type="region of interest" description="Disordered" evidence="8">
    <location>
        <begin position="301"/>
        <end position="336"/>
    </location>
</feature>
<dbReference type="InterPro" id="IPR043141">
    <property type="entry name" value="Ribosomal_uL10-like_sf"/>
</dbReference>
<dbReference type="GO" id="GO:0000027">
    <property type="term" value="P:ribosomal large subunit assembly"/>
    <property type="evidence" value="ECO:0007669"/>
    <property type="project" value="TreeGrafter"/>
</dbReference>
<dbReference type="InterPro" id="IPR050323">
    <property type="entry name" value="Ribosomal_protein_uL10"/>
</dbReference>
<dbReference type="NCBIfam" id="NF003098">
    <property type="entry name" value="PRK04019.1-5"/>
    <property type="match status" value="1"/>
</dbReference>
<dbReference type="AlphaFoldDB" id="D2RF86"/>
<evidence type="ECO:0000256" key="7">
    <source>
        <dbReference type="SAM" id="Coils"/>
    </source>
</evidence>
<dbReference type="OrthoDB" id="30930at2157"/>
<evidence type="ECO:0000313" key="11">
    <source>
        <dbReference type="Proteomes" id="UP000001901"/>
    </source>
</evidence>
<organism evidence="10 11">
    <name type="scientific">Archaeoglobus profundus (strain DSM 5631 / JCM 9629 / NBRC 100127 / Av18)</name>
    <dbReference type="NCBI Taxonomy" id="572546"/>
    <lineage>
        <taxon>Archaea</taxon>
        <taxon>Methanobacteriati</taxon>
        <taxon>Methanobacteriota</taxon>
        <taxon>Archaeoglobi</taxon>
        <taxon>Archaeoglobales</taxon>
        <taxon>Archaeoglobaceae</taxon>
        <taxon>Archaeoglobus</taxon>
    </lineage>
</organism>
<keyword evidence="4 6" id="KW-0689">Ribosomal protein</keyword>
<evidence type="ECO:0000256" key="6">
    <source>
        <dbReference type="HAMAP-Rule" id="MF_00280"/>
    </source>
</evidence>
<dbReference type="Pfam" id="PF17777">
    <property type="entry name" value="RL10P_insert"/>
    <property type="match status" value="1"/>
</dbReference>
<dbReference type="HAMAP" id="MF_00280">
    <property type="entry name" value="Ribosomal_uL10_arch"/>
    <property type="match status" value="1"/>
</dbReference>
<dbReference type="Proteomes" id="UP000001901">
    <property type="component" value="Chromosome"/>
</dbReference>
<evidence type="ECO:0000256" key="8">
    <source>
        <dbReference type="SAM" id="MobiDB-lite"/>
    </source>
</evidence>
<dbReference type="GO" id="GO:0002181">
    <property type="term" value="P:cytoplasmic translation"/>
    <property type="evidence" value="ECO:0007669"/>
    <property type="project" value="TreeGrafter"/>
</dbReference>
<evidence type="ECO:0000256" key="2">
    <source>
        <dbReference type="ARBA" id="ARBA00022730"/>
    </source>
</evidence>
<evidence type="ECO:0000259" key="9">
    <source>
        <dbReference type="Pfam" id="PF17777"/>
    </source>
</evidence>
<dbReference type="GeneID" id="8740429"/>
<keyword evidence="3 6" id="KW-0694">RNA-binding</keyword>
<dbReference type="Pfam" id="PF00466">
    <property type="entry name" value="Ribosomal_L10"/>
    <property type="match status" value="1"/>
</dbReference>
<keyword evidence="5 6" id="KW-0687">Ribonucleoprotein</keyword>
<dbReference type="GO" id="GO:0003735">
    <property type="term" value="F:structural constituent of ribosome"/>
    <property type="evidence" value="ECO:0007669"/>
    <property type="project" value="TreeGrafter"/>
</dbReference>
<accession>D2RF86</accession>
<comment type="subunit">
    <text evidence="6">Part of the 50S ribosomal subunit. Forms part of the ribosomal stalk which helps the ribosome interact with GTP-bound translation factors. Forms a heptameric L10(L12)2(L12)2(L12)2 complex, where L10 forms an elongated spine to which the L12 dimers bind in a sequential fashion.</text>
</comment>